<evidence type="ECO:0000256" key="1">
    <source>
        <dbReference type="SAM" id="MobiDB-lite"/>
    </source>
</evidence>
<feature type="compositionally biased region" description="Polar residues" evidence="1">
    <location>
        <begin position="103"/>
        <end position="113"/>
    </location>
</feature>
<reference evidence="2" key="1">
    <citation type="submission" date="2018-11" db="EMBL/GenBank/DDBJ databases">
        <authorList>
            <consortium name="Pathogen Informatics"/>
        </authorList>
    </citation>
    <scope>NUCLEOTIDE SEQUENCE</scope>
</reference>
<sequence length="113" mass="12327">MHEVNRPNPETTGSLSSDRPRSRVKVGASRRPSCQEHPFNPGLDSRGGVWEMGPPEAWVNGESAKELSQTEASEQRTKGGTLSSFDSNGLCKWRHNRLESSPKAGNQHGSAET</sequence>
<protein>
    <submittedName>
        <fullName evidence="2">Uncharacterized protein</fullName>
    </submittedName>
</protein>
<keyword evidence="3" id="KW-1185">Reference proteome</keyword>
<feature type="region of interest" description="Disordered" evidence="1">
    <location>
        <begin position="1"/>
        <end position="113"/>
    </location>
</feature>
<comment type="caution">
    <text evidence="2">The sequence shown here is derived from an EMBL/GenBank/DDBJ whole genome shotgun (WGS) entry which is preliminary data.</text>
</comment>
<name>A0A448WUP0_9PLAT</name>
<evidence type="ECO:0000313" key="3">
    <source>
        <dbReference type="Proteomes" id="UP000784294"/>
    </source>
</evidence>
<feature type="compositionally biased region" description="Polar residues" evidence="1">
    <location>
        <begin position="8"/>
        <end position="17"/>
    </location>
</feature>
<gene>
    <name evidence="2" type="ORF">PXEA_LOCUS14111</name>
</gene>
<feature type="compositionally biased region" description="Polar residues" evidence="1">
    <location>
        <begin position="66"/>
        <end position="87"/>
    </location>
</feature>
<dbReference type="EMBL" id="CAAALY010047519">
    <property type="protein sequence ID" value="VEL20671.1"/>
    <property type="molecule type" value="Genomic_DNA"/>
</dbReference>
<dbReference type="AlphaFoldDB" id="A0A448WUP0"/>
<evidence type="ECO:0000313" key="2">
    <source>
        <dbReference type="EMBL" id="VEL20671.1"/>
    </source>
</evidence>
<proteinExistence type="predicted"/>
<accession>A0A448WUP0</accession>
<organism evidence="2 3">
    <name type="scientific">Protopolystoma xenopodis</name>
    <dbReference type="NCBI Taxonomy" id="117903"/>
    <lineage>
        <taxon>Eukaryota</taxon>
        <taxon>Metazoa</taxon>
        <taxon>Spiralia</taxon>
        <taxon>Lophotrochozoa</taxon>
        <taxon>Platyhelminthes</taxon>
        <taxon>Monogenea</taxon>
        <taxon>Polyopisthocotylea</taxon>
        <taxon>Polystomatidea</taxon>
        <taxon>Polystomatidae</taxon>
        <taxon>Protopolystoma</taxon>
    </lineage>
</organism>
<dbReference type="Proteomes" id="UP000784294">
    <property type="component" value="Unassembled WGS sequence"/>
</dbReference>